<sequence length="449" mass="49476">MKLESDSSFYHSMTSPNCAPESLECNYSSSELQHQVTNKNPIGLSCQEKINQEDAVQSSYSSGDGNSCITTKINHSSVDVFDNDANGVSAFEAPSNMKSSFSYVDKSVMECQMSKTIVCDKEINVNDVKDICIDEGVSSLDNFFFKSTDEKSISKISPLEEDQNEGSIKERENSSEVSKFIAVDHKVSLEDHFAMDWTNHNDAKDVTQIEEEKFNLSEPKVLMQKIDKKSFSSESLDNIDVQISSEKENSEDPASASKSVEFCNVTPTLASVAEPPNDSNIPAHPSGYNNEFENGSIAINFNSISSMANGEEEHHGNPNLNSPAPMTSNEETEECHGRSDSVIGTQGSTNLDYRTSDSRLVSSQNPHNIGESSFSAVDPPASLVTYSGPIAYSGSISLRSESSTTSTRSFAFPVLQSEWNSSPVKMVKAERRHYRKYRGWREGLLCCKF</sequence>
<dbReference type="PANTHER" id="PTHR33914:SF2">
    <property type="entry name" value="OS02G0582100 PROTEIN"/>
    <property type="match status" value="1"/>
</dbReference>
<dbReference type="Proteomes" id="UP001642487">
    <property type="component" value="Chromosome 11"/>
</dbReference>
<dbReference type="InterPro" id="IPR040378">
    <property type="entry name" value="BASL"/>
</dbReference>
<organism evidence="2 3">
    <name type="scientific">Citrullus colocynthis</name>
    <name type="common">colocynth</name>
    <dbReference type="NCBI Taxonomy" id="252529"/>
    <lineage>
        <taxon>Eukaryota</taxon>
        <taxon>Viridiplantae</taxon>
        <taxon>Streptophyta</taxon>
        <taxon>Embryophyta</taxon>
        <taxon>Tracheophyta</taxon>
        <taxon>Spermatophyta</taxon>
        <taxon>Magnoliopsida</taxon>
        <taxon>eudicotyledons</taxon>
        <taxon>Gunneridae</taxon>
        <taxon>Pentapetalae</taxon>
        <taxon>rosids</taxon>
        <taxon>fabids</taxon>
        <taxon>Cucurbitales</taxon>
        <taxon>Cucurbitaceae</taxon>
        <taxon>Benincaseae</taxon>
        <taxon>Citrullus</taxon>
    </lineage>
</organism>
<accession>A0ABP0XZH6</accession>
<dbReference type="EMBL" id="OZ021745">
    <property type="protein sequence ID" value="CAK9313122.1"/>
    <property type="molecule type" value="Genomic_DNA"/>
</dbReference>
<feature type="region of interest" description="Disordered" evidence="1">
    <location>
        <begin position="308"/>
        <end position="350"/>
    </location>
</feature>
<evidence type="ECO:0000256" key="1">
    <source>
        <dbReference type="SAM" id="MobiDB-lite"/>
    </source>
</evidence>
<keyword evidence="3" id="KW-1185">Reference proteome</keyword>
<gene>
    <name evidence="2" type="ORF">CITCOLO1_LOCUS4832</name>
</gene>
<dbReference type="PANTHER" id="PTHR33914">
    <property type="entry name" value="18S PRE-RIBOSOMAL ASSEMBLY PROTEIN GAR2-LIKE PROTEIN"/>
    <property type="match status" value="1"/>
</dbReference>
<evidence type="ECO:0000313" key="3">
    <source>
        <dbReference type="Proteomes" id="UP001642487"/>
    </source>
</evidence>
<name>A0ABP0XZH6_9ROSI</name>
<evidence type="ECO:0000313" key="2">
    <source>
        <dbReference type="EMBL" id="CAK9313122.1"/>
    </source>
</evidence>
<reference evidence="2 3" key="1">
    <citation type="submission" date="2024-03" db="EMBL/GenBank/DDBJ databases">
        <authorList>
            <person name="Gkanogiannis A."/>
            <person name="Becerra Lopez-Lavalle L."/>
        </authorList>
    </citation>
    <scope>NUCLEOTIDE SEQUENCE [LARGE SCALE GENOMIC DNA]</scope>
</reference>
<protein>
    <submittedName>
        <fullName evidence="2">Uncharacterized protein</fullName>
    </submittedName>
</protein>
<feature type="compositionally biased region" description="Polar residues" evidence="1">
    <location>
        <begin position="318"/>
        <end position="329"/>
    </location>
</feature>
<proteinExistence type="predicted"/>